<keyword evidence="4" id="KW-1185">Reference proteome</keyword>
<dbReference type="OrthoDB" id="2690110at2"/>
<dbReference type="PANTHER" id="PTHR31157">
    <property type="entry name" value="SCP DOMAIN-CONTAINING PROTEIN"/>
    <property type="match status" value="1"/>
</dbReference>
<dbReference type="Pfam" id="PF07833">
    <property type="entry name" value="Cu_amine_oxidN1"/>
    <property type="match status" value="1"/>
</dbReference>
<dbReference type="PANTHER" id="PTHR31157:SF1">
    <property type="entry name" value="SCP DOMAIN-CONTAINING PROTEIN"/>
    <property type="match status" value="1"/>
</dbReference>
<dbReference type="CDD" id="cd05379">
    <property type="entry name" value="CAP_bacterial"/>
    <property type="match status" value="1"/>
</dbReference>
<evidence type="ECO:0000313" key="4">
    <source>
        <dbReference type="Proteomes" id="UP000190626"/>
    </source>
</evidence>
<dbReference type="SUPFAM" id="SSF55797">
    <property type="entry name" value="PR-1-like"/>
    <property type="match status" value="1"/>
</dbReference>
<dbReference type="InterPro" id="IPR014044">
    <property type="entry name" value="CAP_dom"/>
</dbReference>
<dbReference type="SUPFAM" id="SSF55383">
    <property type="entry name" value="Copper amine oxidase, domain N"/>
    <property type="match status" value="2"/>
</dbReference>
<feature type="domain" description="SCP" evidence="1">
    <location>
        <begin position="144"/>
        <end position="262"/>
    </location>
</feature>
<dbReference type="AlphaFoldDB" id="A0A1V4HR64"/>
<dbReference type="EMBL" id="MBTG01000003">
    <property type="protein sequence ID" value="OPH60881.1"/>
    <property type="molecule type" value="Genomic_DNA"/>
</dbReference>
<dbReference type="STRING" id="1469647.BC351_16960"/>
<feature type="domain" description="Copper amine oxidase-like N-terminal" evidence="2">
    <location>
        <begin position="443"/>
        <end position="549"/>
    </location>
</feature>
<protein>
    <recommendedName>
        <fullName evidence="5">S-layer protein</fullName>
    </recommendedName>
</protein>
<dbReference type="InterPro" id="IPR012854">
    <property type="entry name" value="Cu_amine_oxidase-like_N"/>
</dbReference>
<gene>
    <name evidence="3" type="ORF">BC351_16960</name>
</gene>
<dbReference type="RefSeq" id="WP_079409632.1">
    <property type="nucleotide sequence ID" value="NZ_MBTG01000003.1"/>
</dbReference>
<evidence type="ECO:0008006" key="5">
    <source>
        <dbReference type="Google" id="ProtNLM"/>
    </source>
</evidence>
<name>A0A1V4HR64_9BACL</name>
<dbReference type="InterPro" id="IPR036582">
    <property type="entry name" value="Mao_N_sf"/>
</dbReference>
<comment type="caution">
    <text evidence="3">The sequence shown here is derived from an EMBL/GenBank/DDBJ whole genome shotgun (WGS) entry which is preliminary data.</text>
</comment>
<evidence type="ECO:0000259" key="1">
    <source>
        <dbReference type="Pfam" id="PF00188"/>
    </source>
</evidence>
<organism evidence="3 4">
    <name type="scientific">Paenibacillus ferrarius</name>
    <dbReference type="NCBI Taxonomy" id="1469647"/>
    <lineage>
        <taxon>Bacteria</taxon>
        <taxon>Bacillati</taxon>
        <taxon>Bacillota</taxon>
        <taxon>Bacilli</taxon>
        <taxon>Bacillales</taxon>
        <taxon>Paenibacillaceae</taxon>
        <taxon>Paenibacillus</taxon>
    </lineage>
</organism>
<evidence type="ECO:0000313" key="3">
    <source>
        <dbReference type="EMBL" id="OPH60881.1"/>
    </source>
</evidence>
<proteinExistence type="predicted"/>
<evidence type="ECO:0000259" key="2">
    <source>
        <dbReference type="Pfam" id="PF07833"/>
    </source>
</evidence>
<dbReference type="InterPro" id="IPR035940">
    <property type="entry name" value="CAP_sf"/>
</dbReference>
<sequence>MRNLKTPRWISYVKLVAILFLLVPSFIWTAKPAYALTYEYLNYPQGKVGIVRPVIGLNVTFSDGMTPESYHFYVNGEEVAVNYDPASAKYDYVPKSDLPPGNYQARMEFQFKGYSPIKVEWSFSVSNTAVSLASTLSKEQEDGLQAINDYRMKLGLSKVKFSDGLNTVAQKHAQYLSQNKIDPIKTSVSLHDENSALPGFIGKSLKERAQYIGYTGASSEDVAYNPVSLIEAIDSLFDAPYHRSPFLAPNLNEIGVFRAGDYHVIEFGFADGGTPEIVVSPSSNDGYVPTTFDGHETPDPLRIHSSLNYPVGYPVMAAVNGQGVKKVTLVDAEIRDESGTALTLLKNDSSNDNHLTNEVIVMPDKPLAFDRTYKAKIKLSAVMEDGTSKLFSKEWTFHTEPSSGLGVAKLHADAAAYTAQMAQPLQLGAHVVTFGLNGDTYTLDQVPFPMKQKPYIQDGSSYLYIRDLAAALGATVEWNDQLKAAVYKKGDKNLLFYTNRSAFSVNGVETITQTPALLINETTMIPVRLLSEALGANVAYDESTRTVTIKY</sequence>
<dbReference type="Gene3D" id="3.40.33.10">
    <property type="entry name" value="CAP"/>
    <property type="match status" value="1"/>
</dbReference>
<dbReference type="Gene3D" id="3.30.457.10">
    <property type="entry name" value="Copper amine oxidase-like, N-terminal domain"/>
    <property type="match status" value="1"/>
</dbReference>
<reference evidence="4" key="1">
    <citation type="submission" date="2016-07" db="EMBL/GenBank/DDBJ databases">
        <authorList>
            <person name="Florea S."/>
            <person name="Webb J.S."/>
            <person name="Jaromczyk J."/>
            <person name="Schardl C.L."/>
        </authorList>
    </citation>
    <scope>NUCLEOTIDE SEQUENCE [LARGE SCALE GENOMIC DNA]</scope>
    <source>
        <strain evidence="4">CY1</strain>
    </source>
</reference>
<accession>A0A1V4HR64</accession>
<dbReference type="Pfam" id="PF00188">
    <property type="entry name" value="CAP"/>
    <property type="match status" value="1"/>
</dbReference>
<dbReference type="Proteomes" id="UP000190626">
    <property type="component" value="Unassembled WGS sequence"/>
</dbReference>